<dbReference type="EC" id="4.3.1.18" evidence="4"/>
<protein>
    <recommendedName>
        <fullName evidence="4">Probable D-serine dehydratase</fullName>
        <ecNumber evidence="4">4.3.1.18</ecNumber>
    </recommendedName>
    <alternativeName>
        <fullName evidence="4">D-serine deaminase</fullName>
        <shortName evidence="4">DSD</shortName>
    </alternativeName>
</protein>
<dbReference type="PANTHER" id="PTHR48078">
    <property type="entry name" value="THREONINE DEHYDRATASE, MITOCHONDRIAL-RELATED"/>
    <property type="match status" value="1"/>
</dbReference>
<evidence type="ECO:0000259" key="5">
    <source>
        <dbReference type="Pfam" id="PF00291"/>
    </source>
</evidence>
<dbReference type="Gene3D" id="3.40.50.1100">
    <property type="match status" value="2"/>
</dbReference>
<dbReference type="KEGG" id="rst:ATY39_07100"/>
<dbReference type="GO" id="GO:0016836">
    <property type="term" value="F:hydro-lyase activity"/>
    <property type="evidence" value="ECO:0007669"/>
    <property type="project" value="UniProtKB-UniRule"/>
</dbReference>
<evidence type="ECO:0000256" key="1">
    <source>
        <dbReference type="ARBA" id="ARBA00001933"/>
    </source>
</evidence>
<gene>
    <name evidence="4" type="primary">dsdA</name>
    <name evidence="6" type="ORF">ATY39_07100</name>
</gene>
<dbReference type="STRING" id="241244.ATY39_07100"/>
<dbReference type="HAMAP" id="MF_01030">
    <property type="entry name" value="D_Ser_dehydrat"/>
    <property type="match status" value="1"/>
</dbReference>
<keyword evidence="7" id="KW-1185">Reference proteome</keyword>
<dbReference type="SUPFAM" id="SSF53686">
    <property type="entry name" value="Tryptophan synthase beta subunit-like PLP-dependent enzymes"/>
    <property type="match status" value="1"/>
</dbReference>
<proteinExistence type="inferred from homology"/>
<comment type="cofactor">
    <cofactor evidence="1 4">
        <name>pyridoxal 5'-phosphate</name>
        <dbReference type="ChEBI" id="CHEBI:597326"/>
    </cofactor>
</comment>
<dbReference type="RefSeq" id="WP_066787814.1">
    <property type="nucleotide sequence ID" value="NZ_CP014806.1"/>
</dbReference>
<accession>A0A143HC22</accession>
<dbReference type="AlphaFoldDB" id="A0A143HC22"/>
<keyword evidence="2 4" id="KW-0663">Pyridoxal phosphate</keyword>
<keyword evidence="3 4" id="KW-0456">Lyase</keyword>
<comment type="catalytic activity">
    <reaction evidence="4">
        <text>D-serine = pyruvate + NH4(+)</text>
        <dbReference type="Rhea" id="RHEA:13977"/>
        <dbReference type="ChEBI" id="CHEBI:15361"/>
        <dbReference type="ChEBI" id="CHEBI:28938"/>
        <dbReference type="ChEBI" id="CHEBI:35247"/>
        <dbReference type="EC" id="4.3.1.18"/>
    </reaction>
</comment>
<evidence type="ECO:0000313" key="6">
    <source>
        <dbReference type="EMBL" id="AMW99252.1"/>
    </source>
</evidence>
<organism evidence="6 7">
    <name type="scientific">Rummeliibacillus stabekisii</name>
    <dbReference type="NCBI Taxonomy" id="241244"/>
    <lineage>
        <taxon>Bacteria</taxon>
        <taxon>Bacillati</taxon>
        <taxon>Bacillota</taxon>
        <taxon>Bacilli</taxon>
        <taxon>Bacillales</taxon>
        <taxon>Caryophanaceae</taxon>
        <taxon>Rummeliibacillus</taxon>
    </lineage>
</organism>
<dbReference type="GO" id="GO:0030170">
    <property type="term" value="F:pyridoxal phosphate binding"/>
    <property type="evidence" value="ECO:0007669"/>
    <property type="project" value="InterPro"/>
</dbReference>
<evidence type="ECO:0000256" key="3">
    <source>
        <dbReference type="ARBA" id="ARBA00023239"/>
    </source>
</evidence>
<reference evidence="6 7" key="1">
    <citation type="journal article" date="2016" name="Genome Announc.">
        <title>Whole-Genome Sequence of Rummeliibacillus stabekisii Strain PP9 Isolated from Antarctic Soil.</title>
        <authorList>
            <person name="da Mota F.F."/>
            <person name="Vollu R.E."/>
            <person name="Jurelevicius D."/>
            <person name="Seldin L."/>
        </authorList>
    </citation>
    <scope>NUCLEOTIDE SEQUENCE [LARGE SCALE GENOMIC DNA]</scope>
    <source>
        <strain evidence="6 7">PP9</strain>
    </source>
</reference>
<dbReference type="NCBIfam" id="TIGR02035">
    <property type="entry name" value="D_Ser_am_lyase"/>
    <property type="match status" value="1"/>
</dbReference>
<dbReference type="InterPro" id="IPR000634">
    <property type="entry name" value="Ser/Thr_deHydtase_PyrdxlP-BS"/>
</dbReference>
<comment type="similarity">
    <text evidence="4">Belongs to the serine/threonine dehydratase family. DsdA subfamily.</text>
</comment>
<dbReference type="PROSITE" id="PS00165">
    <property type="entry name" value="DEHYDRATASE_SER_THR"/>
    <property type="match status" value="1"/>
</dbReference>
<evidence type="ECO:0000256" key="2">
    <source>
        <dbReference type="ARBA" id="ARBA00022898"/>
    </source>
</evidence>
<sequence length="412" mass="45411">MAKNFSLPPELKDSLIAASPVVWLNPQKSESYSLDRAMIEEAEKRLIRFAPYIQREFPETLSLNGFIESALQPMLQLKEETLIKGNIFIKRDDGLPISGSIKARGGIHEVLYLAEKVALEHHLISMEDDYSIFAKQRMKNILSKYKIVVASTGNLGLSIGIMSRKLGFNVIVHMSHDAKEWKKSMLRAVGAQVIEHAGDYSLAVAKGREEAEREVNSYFIDDENSKHLFAGYAVAGRRLKKQLDEQGIKVDANHPLCVYIPCGVGGGPGGVCYGLKENFGEHVYCYFVEPTQSPCMLLGMATGQHDQISVYDLGLTNKTIADGLAVGRPSSFAGKLLEPLLDGILTVSDEELITYLKKLYQTEGIIIEPSAAASIKGLFVSLPTSANKEATHIIWSTGGSMVPEEEQKSYIE</sequence>
<feature type="modified residue" description="N6-(pyridoxal phosphate)lysine" evidence="4">
    <location>
        <position position="102"/>
    </location>
</feature>
<evidence type="ECO:0000256" key="4">
    <source>
        <dbReference type="HAMAP-Rule" id="MF_01030"/>
    </source>
</evidence>
<dbReference type="InterPro" id="IPR036052">
    <property type="entry name" value="TrpB-like_PALP_sf"/>
</dbReference>
<dbReference type="Pfam" id="PF00291">
    <property type="entry name" value="PALP"/>
    <property type="match status" value="1"/>
</dbReference>
<dbReference type="PANTHER" id="PTHR48078:SF9">
    <property type="entry name" value="D-SERINE DEHYDRATASE"/>
    <property type="match status" value="1"/>
</dbReference>
<feature type="domain" description="Tryptophan synthase beta chain-like PALP" evidence="5">
    <location>
        <begin position="73"/>
        <end position="380"/>
    </location>
</feature>
<evidence type="ECO:0000313" key="7">
    <source>
        <dbReference type="Proteomes" id="UP000076021"/>
    </source>
</evidence>
<dbReference type="OrthoDB" id="9780546at2"/>
<dbReference type="GO" id="GO:0036088">
    <property type="term" value="P:D-serine catabolic process"/>
    <property type="evidence" value="ECO:0007669"/>
    <property type="project" value="TreeGrafter"/>
</dbReference>
<dbReference type="Proteomes" id="UP000076021">
    <property type="component" value="Chromosome"/>
</dbReference>
<dbReference type="GO" id="GO:0008721">
    <property type="term" value="F:D-serine ammonia-lyase activity"/>
    <property type="evidence" value="ECO:0007669"/>
    <property type="project" value="UniProtKB-EC"/>
</dbReference>
<reference evidence="7" key="2">
    <citation type="submission" date="2016-03" db="EMBL/GenBank/DDBJ databases">
        <authorList>
            <person name="Ploux O."/>
        </authorList>
    </citation>
    <scope>NUCLEOTIDE SEQUENCE [LARGE SCALE GENOMIC DNA]</scope>
    <source>
        <strain evidence="7">PP9</strain>
    </source>
</reference>
<dbReference type="NCBIfam" id="NF002823">
    <property type="entry name" value="PRK02991.1"/>
    <property type="match status" value="1"/>
</dbReference>
<dbReference type="InterPro" id="IPR001926">
    <property type="entry name" value="TrpB-like_PALP"/>
</dbReference>
<name>A0A143HC22_9BACL</name>
<dbReference type="EMBL" id="CP014806">
    <property type="protein sequence ID" value="AMW99252.1"/>
    <property type="molecule type" value="Genomic_DNA"/>
</dbReference>
<dbReference type="InterPro" id="IPR011780">
    <property type="entry name" value="D_Ser_am_lyase"/>
</dbReference>
<dbReference type="GO" id="GO:0009097">
    <property type="term" value="P:isoleucine biosynthetic process"/>
    <property type="evidence" value="ECO:0007669"/>
    <property type="project" value="TreeGrafter"/>
</dbReference>
<dbReference type="InterPro" id="IPR050147">
    <property type="entry name" value="Ser/Thr_Dehydratase"/>
</dbReference>